<feature type="domain" description="Phage replisome organiser N-terminal" evidence="1">
    <location>
        <begin position="32"/>
        <end position="149"/>
    </location>
</feature>
<reference evidence="2 3" key="1">
    <citation type="submission" date="2018-05" db="EMBL/GenBank/DDBJ databases">
        <title>Complete genome sequence of Megasphaera sp. AJH120T, isolated from the ceca of a chicken.</title>
        <authorList>
            <person name="Maki J."/>
            <person name="Looft T."/>
        </authorList>
    </citation>
    <scope>NUCLEOTIDE SEQUENCE [LARGE SCALE GENOMIC DNA]</scope>
    <source>
        <strain evidence="2 3">AJH120</strain>
    </source>
</reference>
<dbReference type="Proteomes" id="UP000254337">
    <property type="component" value="Chromosome"/>
</dbReference>
<accession>A0A346AWV4</accession>
<organism evidence="2 3">
    <name type="scientific">Megasphaera stantonii</name>
    <dbReference type="NCBI Taxonomy" id="2144175"/>
    <lineage>
        <taxon>Bacteria</taxon>
        <taxon>Bacillati</taxon>
        <taxon>Bacillota</taxon>
        <taxon>Negativicutes</taxon>
        <taxon>Veillonellales</taxon>
        <taxon>Veillonellaceae</taxon>
        <taxon>Megasphaera</taxon>
    </lineage>
</organism>
<dbReference type="InterPro" id="IPR010056">
    <property type="entry name" value="Phage_rep_org__N"/>
</dbReference>
<protein>
    <recommendedName>
        <fullName evidence="1">Phage replisome organiser N-terminal domain-containing protein</fullName>
    </recommendedName>
</protein>
<name>A0A346AWV4_9FIRM</name>
<proteinExistence type="predicted"/>
<evidence type="ECO:0000313" key="3">
    <source>
        <dbReference type="Proteomes" id="UP000254337"/>
    </source>
</evidence>
<evidence type="ECO:0000259" key="1">
    <source>
        <dbReference type="Pfam" id="PF09681"/>
    </source>
</evidence>
<dbReference type="OrthoDB" id="3199595at2"/>
<dbReference type="EMBL" id="CP029462">
    <property type="protein sequence ID" value="AXL20347.1"/>
    <property type="molecule type" value="Genomic_DNA"/>
</dbReference>
<gene>
    <name evidence="2" type="ORF">DKB62_01475</name>
</gene>
<dbReference type="RefSeq" id="WP_107195953.1">
    <property type="nucleotide sequence ID" value="NZ_CP029462.1"/>
</dbReference>
<evidence type="ECO:0000313" key="2">
    <source>
        <dbReference type="EMBL" id="AXL20347.1"/>
    </source>
</evidence>
<dbReference type="Pfam" id="PF09681">
    <property type="entry name" value="Phage_rep_org_N"/>
    <property type="match status" value="1"/>
</dbReference>
<sequence length="152" mass="18036">MKMEKRNWSDSLFPDFEEGGMRDRNGRIYFYRLGLDFMSDETIEWLEEEDKSQIYAYFYLKLCLAFLRKDGLLQQNVGERKLPCSMEYIAHKTRVPVHIVKQGMVKLEHVGLIKKLEDGRYYIPTLLEHLGSECGAAKRMRRMRYRKKAGEG</sequence>
<dbReference type="AlphaFoldDB" id="A0A346AWV4"/>
<dbReference type="KEGG" id="meg:DKB62_01475"/>
<keyword evidence="3" id="KW-1185">Reference proteome</keyword>